<evidence type="ECO:0000259" key="3">
    <source>
        <dbReference type="Pfam" id="PF03016"/>
    </source>
</evidence>
<feature type="domain" description="Exostosin GT47" evidence="3">
    <location>
        <begin position="161"/>
        <end position="496"/>
    </location>
</feature>
<evidence type="ECO:0000256" key="2">
    <source>
        <dbReference type="SAM" id="Phobius"/>
    </source>
</evidence>
<protein>
    <submittedName>
        <fullName evidence="4">Xyloglucan galactosyltransferase GT11</fullName>
    </submittedName>
</protein>
<evidence type="ECO:0000256" key="1">
    <source>
        <dbReference type="SAM" id="MobiDB-lite"/>
    </source>
</evidence>
<name>A0AAW2ULI9_SESRA</name>
<reference evidence="4" key="2">
    <citation type="journal article" date="2024" name="Plant">
        <title>Genomic evolution and insights into agronomic trait innovations of Sesamum species.</title>
        <authorList>
            <person name="Miao H."/>
            <person name="Wang L."/>
            <person name="Qu L."/>
            <person name="Liu H."/>
            <person name="Sun Y."/>
            <person name="Le M."/>
            <person name="Wang Q."/>
            <person name="Wei S."/>
            <person name="Zheng Y."/>
            <person name="Lin W."/>
            <person name="Duan Y."/>
            <person name="Cao H."/>
            <person name="Xiong S."/>
            <person name="Wang X."/>
            <person name="Wei L."/>
            <person name="Li C."/>
            <person name="Ma Q."/>
            <person name="Ju M."/>
            <person name="Zhao R."/>
            <person name="Li G."/>
            <person name="Mu C."/>
            <person name="Tian Q."/>
            <person name="Mei H."/>
            <person name="Zhang T."/>
            <person name="Gao T."/>
            <person name="Zhang H."/>
        </authorList>
    </citation>
    <scope>NUCLEOTIDE SEQUENCE</scope>
    <source>
        <strain evidence="4">G02</strain>
    </source>
</reference>
<keyword evidence="2" id="KW-0812">Transmembrane</keyword>
<dbReference type="PANTHER" id="PTHR31032">
    <property type="entry name" value="PGR5-LIKE PROTEIN 1B, CHLOROPLASTIC"/>
    <property type="match status" value="1"/>
</dbReference>
<keyword evidence="2" id="KW-0472">Membrane</keyword>
<dbReference type="EMBL" id="JACGWJ010000005">
    <property type="protein sequence ID" value="KAL0417867.1"/>
    <property type="molecule type" value="Genomic_DNA"/>
</dbReference>
<dbReference type="AlphaFoldDB" id="A0AAW2ULI9"/>
<reference evidence="4" key="1">
    <citation type="submission" date="2020-06" db="EMBL/GenBank/DDBJ databases">
        <authorList>
            <person name="Li T."/>
            <person name="Hu X."/>
            <person name="Zhang T."/>
            <person name="Song X."/>
            <person name="Zhang H."/>
            <person name="Dai N."/>
            <person name="Sheng W."/>
            <person name="Hou X."/>
            <person name="Wei L."/>
        </authorList>
    </citation>
    <scope>NUCLEOTIDE SEQUENCE</scope>
    <source>
        <strain evidence="4">G02</strain>
        <tissue evidence="4">Leaf</tissue>
    </source>
</reference>
<dbReference type="GO" id="GO:0016730">
    <property type="term" value="F:oxidoreductase activity, acting on iron-sulfur proteins as donors"/>
    <property type="evidence" value="ECO:0007669"/>
    <property type="project" value="InterPro"/>
</dbReference>
<feature type="region of interest" description="Disordered" evidence="1">
    <location>
        <begin position="53"/>
        <end position="92"/>
    </location>
</feature>
<organism evidence="4">
    <name type="scientific">Sesamum radiatum</name>
    <name type="common">Black benniseed</name>
    <dbReference type="NCBI Taxonomy" id="300843"/>
    <lineage>
        <taxon>Eukaryota</taxon>
        <taxon>Viridiplantae</taxon>
        <taxon>Streptophyta</taxon>
        <taxon>Embryophyta</taxon>
        <taxon>Tracheophyta</taxon>
        <taxon>Spermatophyta</taxon>
        <taxon>Magnoliopsida</taxon>
        <taxon>eudicotyledons</taxon>
        <taxon>Gunneridae</taxon>
        <taxon>Pentapetalae</taxon>
        <taxon>asterids</taxon>
        <taxon>lamiids</taxon>
        <taxon>Lamiales</taxon>
        <taxon>Pedaliaceae</taxon>
        <taxon>Sesamum</taxon>
    </lineage>
</organism>
<dbReference type="InterPro" id="IPR039987">
    <property type="entry name" value="PGRL1"/>
</dbReference>
<feature type="transmembrane region" description="Helical" evidence="2">
    <location>
        <begin position="782"/>
        <end position="805"/>
    </location>
</feature>
<comment type="caution">
    <text evidence="4">The sequence shown here is derived from an EMBL/GenBank/DDBJ whole genome shotgun (WGS) entry which is preliminary data.</text>
</comment>
<accession>A0AAW2ULI9</accession>
<dbReference type="Pfam" id="PF03016">
    <property type="entry name" value="Exostosin_GT47"/>
    <property type="match status" value="1"/>
</dbReference>
<feature type="transmembrane region" description="Helical" evidence="2">
    <location>
        <begin position="741"/>
        <end position="762"/>
    </location>
</feature>
<dbReference type="GO" id="GO:0016757">
    <property type="term" value="F:glycosyltransferase activity"/>
    <property type="evidence" value="ECO:0007669"/>
    <property type="project" value="UniProtKB-KW"/>
</dbReference>
<keyword evidence="4" id="KW-0808">Transferase</keyword>
<sequence>MENHALARFRNKFWFLIFVLFVLWYFLLYGFDWSSLSVVSFVSQNEQESSLEALASNSVPRSGDIKSKEEDFDESLDSDPIPENQENPVSNSFPVSNVTVLSDVNHKQEDVTVTDHERRATEHDGIEDLAGLEKELEPLLPKEGGEERNVVEKPRAAKKSCDGRSIYVHDIPSRFNDDYIKQCRLMNKWHDMCQYFVDGGFGQRLGNPRRLFQPTGWYVTHQFSLDVIFHSIMKQYECLTNDSSTADAIYIPYYGGLDVSRYLWDSYSYSVKDTDAHELFKWLRGKPEWNVMGGRDHFLVAGRITWDFRRAINDDSAWGNNLMLLPGSQNVTMVTIESSPWDQNDFAIPYPTYFHPSSDEQVFAWQNKMRKQKRKTLFSFAGAPRPNMEDSIRGEIMAQCTAVKRKCRMIECKDEKHNCLKPVNLMRLFENSVFCLQPPGDSFTRRSTFDAIVAGCIPVFFNPGSAYVQYLWHLPKDYDSYSVLMSEEDVKQKKVNIDNVLSRIPKSKVSAMREEVIKLIPNVIYADPKSRLKKLDDAFDLAIRGIVGRIESLKKEMREGRNSSAEFHPDSSWKYYTFGTTQPHEWDHYFKRPRVLVVHGRHVPPRDVSLDRLHSRRARQNGLPSWSLALLRISSRSYAVAAVAGAARNGCRPVEGPSCIFVGPVETASQENLEALYRQAREAYYSGEPLIVDDMFDRIELKLRWYGSKSVVKYPRCSLRRQSTYADAEEDPSQVFALASVWLLILGFGSSACLLPVAYTVFQAYKDAFDSGISYSNQASTLEFFATLNGMLFMLFGSMVGYPIASASVGALQGLWKNDLVALKGVCPNCGEEVFAFVRSDRSIHSPHRVECHVCESSLEFRTKVEVM</sequence>
<keyword evidence="2" id="KW-1133">Transmembrane helix</keyword>
<dbReference type="PANTHER" id="PTHR31032:SF2">
    <property type="entry name" value="PGR5-LIKE A PROTEIN"/>
    <property type="match status" value="1"/>
</dbReference>
<dbReference type="GO" id="GO:0009535">
    <property type="term" value="C:chloroplast thylakoid membrane"/>
    <property type="evidence" value="ECO:0007669"/>
    <property type="project" value="InterPro"/>
</dbReference>
<dbReference type="InterPro" id="IPR040911">
    <property type="entry name" value="Exostosin_GT47"/>
</dbReference>
<feature type="transmembrane region" description="Helical" evidence="2">
    <location>
        <begin position="12"/>
        <end position="31"/>
    </location>
</feature>
<gene>
    <name evidence="4" type="ORF">Sradi_1200200</name>
</gene>
<dbReference type="GO" id="GO:0009773">
    <property type="term" value="P:photosynthetic electron transport in photosystem I"/>
    <property type="evidence" value="ECO:0007669"/>
    <property type="project" value="InterPro"/>
</dbReference>
<evidence type="ECO:0000313" key="4">
    <source>
        <dbReference type="EMBL" id="KAL0417867.1"/>
    </source>
</evidence>
<proteinExistence type="predicted"/>
<keyword evidence="4" id="KW-0328">Glycosyltransferase</keyword>